<evidence type="ECO:0000256" key="8">
    <source>
        <dbReference type="ARBA" id="ARBA00023242"/>
    </source>
</evidence>
<dbReference type="AlphaFoldDB" id="A0AAD9Q0X8"/>
<feature type="compositionally biased region" description="Acidic residues" evidence="10">
    <location>
        <begin position="335"/>
        <end position="355"/>
    </location>
</feature>
<accession>A0AAD9Q0X8</accession>
<feature type="compositionally biased region" description="Basic residues" evidence="10">
    <location>
        <begin position="405"/>
        <end position="414"/>
    </location>
</feature>
<evidence type="ECO:0000256" key="3">
    <source>
        <dbReference type="ARBA" id="ARBA00015071"/>
    </source>
</evidence>
<evidence type="ECO:0000256" key="4">
    <source>
        <dbReference type="ARBA" id="ARBA00022723"/>
    </source>
</evidence>
<keyword evidence="4 9" id="KW-0479">Metal-binding</keyword>
<dbReference type="Gene3D" id="4.10.1000.30">
    <property type="match status" value="1"/>
</dbReference>
<keyword evidence="5" id="KW-0677">Repeat</keyword>
<feature type="zinc finger region" description="C3H1-type" evidence="9">
    <location>
        <begin position="616"/>
        <end position="650"/>
    </location>
</feature>
<evidence type="ECO:0000256" key="10">
    <source>
        <dbReference type="SAM" id="MobiDB-lite"/>
    </source>
</evidence>
<comment type="subcellular location">
    <subcellularLocation>
        <location evidence="1">Nucleus</location>
    </subcellularLocation>
</comment>
<dbReference type="GO" id="GO:0008143">
    <property type="term" value="F:poly(A) binding"/>
    <property type="evidence" value="ECO:0007669"/>
    <property type="project" value="InterPro"/>
</dbReference>
<keyword evidence="13" id="KW-1185">Reference proteome</keyword>
<feature type="compositionally biased region" description="Basic and acidic residues" evidence="10">
    <location>
        <begin position="136"/>
        <end position="147"/>
    </location>
</feature>
<dbReference type="FunFam" id="4.10.1000.40:FF:000006">
    <property type="entry name" value="Zinc finger CCCH domain-containing protein 14"/>
    <property type="match status" value="1"/>
</dbReference>
<evidence type="ECO:0000256" key="1">
    <source>
        <dbReference type="ARBA" id="ARBA00004123"/>
    </source>
</evidence>
<dbReference type="Pfam" id="PF14608">
    <property type="entry name" value="zf-CCCH_2"/>
    <property type="match status" value="5"/>
</dbReference>
<keyword evidence="8" id="KW-0539">Nucleus</keyword>
<evidence type="ECO:0000256" key="5">
    <source>
        <dbReference type="ARBA" id="ARBA00022737"/>
    </source>
</evidence>
<evidence type="ECO:0000256" key="2">
    <source>
        <dbReference type="ARBA" id="ARBA00008423"/>
    </source>
</evidence>
<dbReference type="GO" id="GO:0005737">
    <property type="term" value="C:cytoplasm"/>
    <property type="evidence" value="ECO:0007669"/>
    <property type="project" value="TreeGrafter"/>
</dbReference>
<dbReference type="Proteomes" id="UP001249851">
    <property type="component" value="Unassembled WGS sequence"/>
</dbReference>
<feature type="region of interest" description="Disordered" evidence="10">
    <location>
        <begin position="393"/>
        <end position="467"/>
    </location>
</feature>
<feature type="domain" description="C3H1-type" evidence="11">
    <location>
        <begin position="525"/>
        <end position="558"/>
    </location>
</feature>
<name>A0AAD9Q0X8_ACRCE</name>
<dbReference type="SMART" id="SM00356">
    <property type="entry name" value="ZnF_C3H1"/>
    <property type="match status" value="3"/>
</dbReference>
<protein>
    <recommendedName>
        <fullName evidence="3">Zinc finger CCCH domain-containing protein 14</fullName>
    </recommendedName>
</protein>
<dbReference type="GO" id="GO:0043488">
    <property type="term" value="P:regulation of mRNA stability"/>
    <property type="evidence" value="ECO:0007669"/>
    <property type="project" value="InterPro"/>
</dbReference>
<dbReference type="EMBL" id="JARQWQ010000088">
    <property type="protein sequence ID" value="KAK2552325.1"/>
    <property type="molecule type" value="Genomic_DNA"/>
</dbReference>
<evidence type="ECO:0000259" key="11">
    <source>
        <dbReference type="PROSITE" id="PS50103"/>
    </source>
</evidence>
<reference evidence="12" key="2">
    <citation type="journal article" date="2023" name="Science">
        <title>Genomic signatures of disease resistance in endangered staghorn corals.</title>
        <authorList>
            <person name="Vollmer S.V."/>
            <person name="Selwyn J.D."/>
            <person name="Despard B.A."/>
            <person name="Roesel C.L."/>
        </authorList>
    </citation>
    <scope>NUCLEOTIDE SEQUENCE</scope>
    <source>
        <strain evidence="12">K2</strain>
    </source>
</reference>
<keyword evidence="7 9" id="KW-0862">Zinc</keyword>
<dbReference type="GO" id="GO:0008270">
    <property type="term" value="F:zinc ion binding"/>
    <property type="evidence" value="ECO:0007669"/>
    <property type="project" value="UniProtKB-KW"/>
</dbReference>
<evidence type="ECO:0000256" key="7">
    <source>
        <dbReference type="ARBA" id="ARBA00022833"/>
    </source>
</evidence>
<evidence type="ECO:0000313" key="12">
    <source>
        <dbReference type="EMBL" id="KAK2552325.1"/>
    </source>
</evidence>
<feature type="compositionally biased region" description="Basic residues" evidence="10">
    <location>
        <begin position="446"/>
        <end position="455"/>
    </location>
</feature>
<feature type="region of interest" description="Disordered" evidence="10">
    <location>
        <begin position="330"/>
        <end position="358"/>
    </location>
</feature>
<comment type="similarity">
    <text evidence="2">Belongs to the ZC3H14 family.</text>
</comment>
<reference evidence="12" key="1">
    <citation type="journal article" date="2023" name="G3 (Bethesda)">
        <title>Whole genome assembly and annotation of the endangered Caribbean coral Acropora cervicornis.</title>
        <authorList>
            <person name="Selwyn J.D."/>
            <person name="Vollmer S.V."/>
        </authorList>
    </citation>
    <scope>NUCLEOTIDE SEQUENCE</scope>
    <source>
        <strain evidence="12">K2</strain>
    </source>
</reference>
<dbReference type="PANTHER" id="PTHR14738:SF29">
    <property type="entry name" value="ZINC FINGER CCCH DOMAIN-CONTAINING PROTEIN 14"/>
    <property type="match status" value="1"/>
</dbReference>
<evidence type="ECO:0000313" key="13">
    <source>
        <dbReference type="Proteomes" id="UP001249851"/>
    </source>
</evidence>
<sequence length="703" mass="79340">MARRFAKVSGEEIEEAFFYPSDLNFSERLCNVLDLLDLRDGFVQRGASRVDPRWTDLLNDELPDYIMVMLANKRSKEQMTEDLVLFLGTNTALFTEWLVNIIKKLQDVASLQLEEDAQQKKVLPEQSVLPQVTKAETIKTKEEKEPAPKISSKFRQQSPSRRTDAKDIHSSKSEGRVKQRTTSNVVKTVGLSSKGSSRKRKHSSSEEEDSRASQLHSIVKVKDRKPTLPVSKQASGNLLKKAVAAAHHSVNKTGTCITSSLKYDPTSPPSPIRSHSYEEKQQQKELLLQQHRELEKCFLQMKHREAIPEIEMDMAVDGGLEMEEVLGVQENTKEEIDENESRDDDQECQEEENVQEPEAPVIELHVSETDTFEDGVEAAVPGDMRIVAFADSQAGGEYSDEESRKRKKKRRAVMSKKERPSSPKFIVTLDGADSDLEDKYDDQVKKEKKKSRSKKKLETDDFEEIDTSDVKEKLAPEGEMTTPGKPPIKQITFDFGVEGGESEDTSPVKNKQATQDRCKFWPECKNGDSCPFYHPTVTCRSFPNCRFGESCRFIHPPCKFDGRCANSACPYTHKLKNKQQTSPVSAPLSGFMFPSPSVLIPSSPIVPPTPCKFYPSCTKADCPFYHPQPKPCRFGLSCSRPNCLFSHPAKPSSLKWVAPSLHIRLADENTFWYAMQKVQALCHRPLNALVVSCDRLFDGCFTT</sequence>
<dbReference type="GO" id="GO:0005634">
    <property type="term" value="C:nucleus"/>
    <property type="evidence" value="ECO:0007669"/>
    <property type="project" value="UniProtKB-SubCell"/>
</dbReference>
<gene>
    <name evidence="12" type="ORF">P5673_026646</name>
</gene>
<evidence type="ECO:0000256" key="6">
    <source>
        <dbReference type="ARBA" id="ARBA00022771"/>
    </source>
</evidence>
<comment type="caution">
    <text evidence="12">The sequence shown here is derived from an EMBL/GenBank/DDBJ whole genome shotgun (WGS) entry which is preliminary data.</text>
</comment>
<organism evidence="12 13">
    <name type="scientific">Acropora cervicornis</name>
    <name type="common">Staghorn coral</name>
    <dbReference type="NCBI Taxonomy" id="6130"/>
    <lineage>
        <taxon>Eukaryota</taxon>
        <taxon>Metazoa</taxon>
        <taxon>Cnidaria</taxon>
        <taxon>Anthozoa</taxon>
        <taxon>Hexacorallia</taxon>
        <taxon>Scleractinia</taxon>
        <taxon>Astrocoeniina</taxon>
        <taxon>Acroporidae</taxon>
        <taxon>Acropora</taxon>
    </lineage>
</organism>
<feature type="compositionally biased region" description="Basic and acidic residues" evidence="10">
    <location>
        <begin position="161"/>
        <end position="177"/>
    </location>
</feature>
<dbReference type="InterPro" id="IPR000571">
    <property type="entry name" value="Znf_CCCH"/>
</dbReference>
<dbReference type="InterPro" id="IPR040366">
    <property type="entry name" value="Nab2/ZC3H14"/>
</dbReference>
<feature type="domain" description="C3H1-type" evidence="11">
    <location>
        <begin position="616"/>
        <end position="650"/>
    </location>
</feature>
<evidence type="ECO:0000256" key="9">
    <source>
        <dbReference type="PROSITE-ProRule" id="PRU00723"/>
    </source>
</evidence>
<feature type="zinc finger region" description="C3H1-type" evidence="9">
    <location>
        <begin position="525"/>
        <end position="558"/>
    </location>
</feature>
<keyword evidence="6 9" id="KW-0863">Zinc-finger</keyword>
<proteinExistence type="inferred from homology"/>
<dbReference type="PANTHER" id="PTHR14738">
    <property type="entry name" value="ZINC FINGER CCCH DOMAIN-CONTAINING PROTEIN 14"/>
    <property type="match status" value="1"/>
</dbReference>
<feature type="region of interest" description="Disordered" evidence="10">
    <location>
        <begin position="134"/>
        <end position="230"/>
    </location>
</feature>
<dbReference type="PROSITE" id="PS50103">
    <property type="entry name" value="ZF_C3H1"/>
    <property type="match status" value="2"/>
</dbReference>
<dbReference type="Gene3D" id="4.10.1000.40">
    <property type="match status" value="1"/>
</dbReference>